<proteinExistence type="inferred from homology"/>
<dbReference type="InterPro" id="IPR006056">
    <property type="entry name" value="RidA"/>
</dbReference>
<dbReference type="PANTHER" id="PTHR11803:SF39">
    <property type="entry name" value="2-IMINOBUTANOATE_2-IMINOPROPANOATE DEAMINASE"/>
    <property type="match status" value="1"/>
</dbReference>
<dbReference type="FunFam" id="3.30.1330.40:FF:000001">
    <property type="entry name" value="L-PSP family endoribonuclease"/>
    <property type="match status" value="1"/>
</dbReference>
<dbReference type="InterPro" id="IPR019897">
    <property type="entry name" value="RidA_CS"/>
</dbReference>
<dbReference type="AlphaFoldDB" id="A0A0K1EU92"/>
<dbReference type="Proteomes" id="UP000067626">
    <property type="component" value="Chromosome"/>
</dbReference>
<dbReference type="STRING" id="52.CMC5_084380"/>
<dbReference type="NCBIfam" id="TIGR00004">
    <property type="entry name" value="Rid family detoxifying hydrolase"/>
    <property type="match status" value="1"/>
</dbReference>
<dbReference type="PATRIC" id="fig|52.7.peg.9273"/>
<sequence>MREHGKRSRDRDATHRRSEERVFRVWEVNVSKTAITSERAPRAIGPYSQAVRAGDFVFFSGQVPIDPSTGELVTGGIEAETQQVVKNLNEVLAAAGAGWDDVVKTTIYLLDMNDFAVVNRVYGEVVGNVPPARATVQVAALPKGAAVEIDMVAHVPTSRGASR</sequence>
<dbReference type="InterPro" id="IPR035959">
    <property type="entry name" value="RutC-like_sf"/>
</dbReference>
<dbReference type="Gene3D" id="3.30.1330.40">
    <property type="entry name" value="RutC-like"/>
    <property type="match status" value="1"/>
</dbReference>
<dbReference type="GO" id="GO:0019239">
    <property type="term" value="F:deaminase activity"/>
    <property type="evidence" value="ECO:0007669"/>
    <property type="project" value="TreeGrafter"/>
</dbReference>
<dbReference type="CDD" id="cd00448">
    <property type="entry name" value="YjgF_YER057c_UK114_family"/>
    <property type="match status" value="1"/>
</dbReference>
<organism evidence="2 3">
    <name type="scientific">Chondromyces crocatus</name>
    <dbReference type="NCBI Taxonomy" id="52"/>
    <lineage>
        <taxon>Bacteria</taxon>
        <taxon>Pseudomonadati</taxon>
        <taxon>Myxococcota</taxon>
        <taxon>Polyangia</taxon>
        <taxon>Polyangiales</taxon>
        <taxon>Polyangiaceae</taxon>
        <taxon>Chondromyces</taxon>
    </lineage>
</organism>
<dbReference type="InterPro" id="IPR006175">
    <property type="entry name" value="YjgF/YER057c/UK114"/>
</dbReference>
<accession>A0A0K1EU92</accession>
<dbReference type="Pfam" id="PF01042">
    <property type="entry name" value="Ribonuc_L-PSP"/>
    <property type="match status" value="1"/>
</dbReference>
<dbReference type="GO" id="GO:0005829">
    <property type="term" value="C:cytosol"/>
    <property type="evidence" value="ECO:0007669"/>
    <property type="project" value="TreeGrafter"/>
</dbReference>
<dbReference type="KEGG" id="ccro:CMC5_084380"/>
<dbReference type="PROSITE" id="PS01094">
    <property type="entry name" value="UPF0076"/>
    <property type="match status" value="1"/>
</dbReference>
<dbReference type="EMBL" id="CP012159">
    <property type="protein sequence ID" value="AKT44198.1"/>
    <property type="molecule type" value="Genomic_DNA"/>
</dbReference>
<dbReference type="SUPFAM" id="SSF55298">
    <property type="entry name" value="YjgF-like"/>
    <property type="match status" value="1"/>
</dbReference>
<protein>
    <submittedName>
        <fullName evidence="2">Deaminase</fullName>
    </submittedName>
</protein>
<evidence type="ECO:0000313" key="2">
    <source>
        <dbReference type="EMBL" id="AKT44198.1"/>
    </source>
</evidence>
<name>A0A0K1EU92_CHOCO</name>
<reference evidence="2 3" key="1">
    <citation type="submission" date="2015-07" db="EMBL/GenBank/DDBJ databases">
        <title>Genome analysis of myxobacterium Chondromyces crocatus Cm c5 reveals a high potential for natural compound synthesis and the genetic basis for the loss of fruiting body formation.</title>
        <authorList>
            <person name="Zaburannyi N."/>
            <person name="Bunk B."/>
            <person name="Maier J."/>
            <person name="Overmann J."/>
            <person name="Mueller R."/>
        </authorList>
    </citation>
    <scope>NUCLEOTIDE SEQUENCE [LARGE SCALE GENOMIC DNA]</scope>
    <source>
        <strain evidence="2 3">Cm c5</strain>
    </source>
</reference>
<dbReference type="PANTHER" id="PTHR11803">
    <property type="entry name" value="2-IMINOBUTANOATE/2-IMINOPROPANOATE DEAMINASE RIDA"/>
    <property type="match status" value="1"/>
</dbReference>
<evidence type="ECO:0000313" key="3">
    <source>
        <dbReference type="Proteomes" id="UP000067626"/>
    </source>
</evidence>
<evidence type="ECO:0000256" key="1">
    <source>
        <dbReference type="ARBA" id="ARBA00010552"/>
    </source>
</evidence>
<keyword evidence="3" id="KW-1185">Reference proteome</keyword>
<gene>
    <name evidence="2" type="ORF">CMC5_084380</name>
</gene>
<comment type="similarity">
    <text evidence="1">Belongs to the RutC family.</text>
</comment>